<protein>
    <submittedName>
        <fullName evidence="1">Uncharacterized protein</fullName>
    </submittedName>
</protein>
<accession>A0ABV0RC73</accession>
<dbReference type="Proteomes" id="UP001434883">
    <property type="component" value="Unassembled WGS sequence"/>
</dbReference>
<feature type="non-terminal residue" evidence="1">
    <location>
        <position position="1"/>
    </location>
</feature>
<keyword evidence="2" id="KW-1185">Reference proteome</keyword>
<evidence type="ECO:0000313" key="1">
    <source>
        <dbReference type="EMBL" id="MEQ2205087.1"/>
    </source>
</evidence>
<dbReference type="EMBL" id="JAHRIN010039570">
    <property type="protein sequence ID" value="MEQ2205087.1"/>
    <property type="molecule type" value="Genomic_DNA"/>
</dbReference>
<sequence>RLCHQLPAVPGRPPSIRSGLIPAADAHLSSSLLQPGPHRLPAVHRADCLQETQVRRF</sequence>
<proteinExistence type="predicted"/>
<evidence type="ECO:0000313" key="2">
    <source>
        <dbReference type="Proteomes" id="UP001434883"/>
    </source>
</evidence>
<reference evidence="1 2" key="1">
    <citation type="submission" date="2021-06" db="EMBL/GenBank/DDBJ databases">
        <authorList>
            <person name="Palmer J.M."/>
        </authorList>
    </citation>
    <scope>NUCLEOTIDE SEQUENCE [LARGE SCALE GENOMIC DNA]</scope>
    <source>
        <strain evidence="1 2">XC_2019</strain>
        <tissue evidence="1">Muscle</tissue>
    </source>
</reference>
<gene>
    <name evidence="1" type="ORF">XENOCAPTIV_025020</name>
</gene>
<organism evidence="1 2">
    <name type="scientific">Xenoophorus captivus</name>
    <dbReference type="NCBI Taxonomy" id="1517983"/>
    <lineage>
        <taxon>Eukaryota</taxon>
        <taxon>Metazoa</taxon>
        <taxon>Chordata</taxon>
        <taxon>Craniata</taxon>
        <taxon>Vertebrata</taxon>
        <taxon>Euteleostomi</taxon>
        <taxon>Actinopterygii</taxon>
        <taxon>Neopterygii</taxon>
        <taxon>Teleostei</taxon>
        <taxon>Neoteleostei</taxon>
        <taxon>Acanthomorphata</taxon>
        <taxon>Ovalentaria</taxon>
        <taxon>Atherinomorphae</taxon>
        <taxon>Cyprinodontiformes</taxon>
        <taxon>Goodeidae</taxon>
        <taxon>Xenoophorus</taxon>
    </lineage>
</organism>
<name>A0ABV0RC73_9TELE</name>
<comment type="caution">
    <text evidence="1">The sequence shown here is derived from an EMBL/GenBank/DDBJ whole genome shotgun (WGS) entry which is preliminary data.</text>
</comment>